<keyword evidence="4 6" id="KW-1133">Transmembrane helix</keyword>
<keyword evidence="3 6" id="KW-0812">Transmembrane</keyword>
<dbReference type="RefSeq" id="WP_106771757.1">
    <property type="nucleotide sequence ID" value="NZ_PXYK01000006.1"/>
</dbReference>
<dbReference type="GO" id="GO:0005886">
    <property type="term" value="C:plasma membrane"/>
    <property type="evidence" value="ECO:0007669"/>
    <property type="project" value="UniProtKB-SubCell"/>
</dbReference>
<feature type="transmembrane region" description="Helical" evidence="6">
    <location>
        <begin position="56"/>
        <end position="79"/>
    </location>
</feature>
<dbReference type="InterPro" id="IPR001851">
    <property type="entry name" value="ABC_transp_permease"/>
</dbReference>
<evidence type="ECO:0000256" key="1">
    <source>
        <dbReference type="ARBA" id="ARBA00004651"/>
    </source>
</evidence>
<feature type="transmembrane region" description="Helical" evidence="6">
    <location>
        <begin position="294"/>
        <end position="318"/>
    </location>
</feature>
<feature type="transmembrane region" description="Helical" evidence="6">
    <location>
        <begin position="130"/>
        <end position="149"/>
    </location>
</feature>
<evidence type="ECO:0000256" key="6">
    <source>
        <dbReference type="SAM" id="Phobius"/>
    </source>
</evidence>
<gene>
    <name evidence="7" type="ORF">C7I84_08655</name>
</gene>
<proteinExistence type="predicted"/>
<dbReference type="Proteomes" id="UP000241229">
    <property type="component" value="Unassembled WGS sequence"/>
</dbReference>
<accession>A0A2P7SJI7</accession>
<comment type="subcellular location">
    <subcellularLocation>
        <location evidence="1">Cell membrane</location>
        <topology evidence="1">Multi-pass membrane protein</topology>
    </subcellularLocation>
</comment>
<dbReference type="EMBL" id="PXYK01000006">
    <property type="protein sequence ID" value="PSJ62656.1"/>
    <property type="molecule type" value="Genomic_DNA"/>
</dbReference>
<evidence type="ECO:0000256" key="3">
    <source>
        <dbReference type="ARBA" id="ARBA00022692"/>
    </source>
</evidence>
<dbReference type="PANTHER" id="PTHR32196">
    <property type="entry name" value="ABC TRANSPORTER PERMEASE PROTEIN YPHD-RELATED-RELATED"/>
    <property type="match status" value="1"/>
</dbReference>
<dbReference type="CDD" id="cd06579">
    <property type="entry name" value="TM_PBP1_transp_AraH_like"/>
    <property type="match status" value="1"/>
</dbReference>
<feature type="transmembrane region" description="Helical" evidence="6">
    <location>
        <begin position="23"/>
        <end position="44"/>
    </location>
</feature>
<dbReference type="OrthoDB" id="192433at2"/>
<evidence type="ECO:0000313" key="8">
    <source>
        <dbReference type="Proteomes" id="UP000241229"/>
    </source>
</evidence>
<reference evidence="7 8" key="1">
    <citation type="submission" date="2018-03" db="EMBL/GenBank/DDBJ databases">
        <title>The draft genome of Mesorhizobium sp. 6GN-30.</title>
        <authorList>
            <person name="Liu L."/>
            <person name="Li L."/>
            <person name="Wang T."/>
            <person name="Zhang X."/>
            <person name="Liang L."/>
        </authorList>
    </citation>
    <scope>NUCLEOTIDE SEQUENCE [LARGE SCALE GENOMIC DNA]</scope>
    <source>
        <strain evidence="7 8">6GN30</strain>
    </source>
</reference>
<keyword evidence="2" id="KW-1003">Cell membrane</keyword>
<evidence type="ECO:0000313" key="7">
    <source>
        <dbReference type="EMBL" id="PSJ62656.1"/>
    </source>
</evidence>
<protein>
    <submittedName>
        <fullName evidence="7">ABC transporter permease</fullName>
    </submittedName>
</protein>
<sequence>MTDDAIPTSAPRRPGLLGASAQFGLFAIVALLWLVFSTLAPGFTSPINLFSIGRSLAIDIVIGFSQMVVLATGGMNLAVGSIGVCAVMASGFLLQDLGLPIPLALAGALALGAALGWLNGVAIVRTGVNAFIITLASASLFLGAMLILTKAVPYNGLPPEIGAFGRMRIGGYVSPLLIIALAIGAALYVLYRHSALGRQILAAGANPRAAAMSGVPVDRVIVISHTLSGLLAATAGLMIVARLGAAMPSVGGEEWLLPSFLGPVLGGTLLAGGSVAVVGTIIGAALVTTIRSGLLVLQIGNFWLQLFLGLILLAAVMADRYRGIFVERRSMGRR</sequence>
<feature type="transmembrane region" description="Helical" evidence="6">
    <location>
        <begin position="169"/>
        <end position="191"/>
    </location>
</feature>
<evidence type="ECO:0000256" key="4">
    <source>
        <dbReference type="ARBA" id="ARBA00022989"/>
    </source>
</evidence>
<dbReference type="PANTHER" id="PTHR32196:SF72">
    <property type="entry name" value="RIBOSE IMPORT PERMEASE PROTEIN RBSC"/>
    <property type="match status" value="1"/>
</dbReference>
<keyword evidence="8" id="KW-1185">Reference proteome</keyword>
<evidence type="ECO:0000256" key="2">
    <source>
        <dbReference type="ARBA" id="ARBA00022475"/>
    </source>
</evidence>
<keyword evidence="5 6" id="KW-0472">Membrane</keyword>
<organism evidence="7 8">
    <name type="scientific">Kumtagia ephedrae</name>
    <dbReference type="NCBI Taxonomy" id="2116701"/>
    <lineage>
        <taxon>Bacteria</taxon>
        <taxon>Pseudomonadati</taxon>
        <taxon>Pseudomonadota</taxon>
        <taxon>Alphaproteobacteria</taxon>
        <taxon>Hyphomicrobiales</taxon>
        <taxon>Phyllobacteriaceae</taxon>
        <taxon>Kumtagia</taxon>
    </lineage>
</organism>
<dbReference type="Pfam" id="PF02653">
    <property type="entry name" value="BPD_transp_2"/>
    <property type="match status" value="1"/>
</dbReference>
<feature type="transmembrane region" description="Helical" evidence="6">
    <location>
        <begin position="99"/>
        <end position="118"/>
    </location>
</feature>
<feature type="transmembrane region" description="Helical" evidence="6">
    <location>
        <begin position="220"/>
        <end position="240"/>
    </location>
</feature>
<feature type="transmembrane region" description="Helical" evidence="6">
    <location>
        <begin position="260"/>
        <end position="287"/>
    </location>
</feature>
<dbReference type="AlphaFoldDB" id="A0A2P7SJI7"/>
<name>A0A2P7SJI7_9HYPH</name>
<comment type="caution">
    <text evidence="7">The sequence shown here is derived from an EMBL/GenBank/DDBJ whole genome shotgun (WGS) entry which is preliminary data.</text>
</comment>
<evidence type="ECO:0000256" key="5">
    <source>
        <dbReference type="ARBA" id="ARBA00023136"/>
    </source>
</evidence>
<dbReference type="GO" id="GO:0022857">
    <property type="term" value="F:transmembrane transporter activity"/>
    <property type="evidence" value="ECO:0007669"/>
    <property type="project" value="InterPro"/>
</dbReference>